<dbReference type="OrthoDB" id="2989509at2"/>
<accession>A0A143Z4L7</accession>
<reference evidence="3 5" key="2">
    <citation type="submission" date="2016-10" db="EMBL/GenBank/DDBJ databases">
        <authorList>
            <person name="Varghese N."/>
            <person name="Submissions S."/>
        </authorList>
    </citation>
    <scope>NUCLEOTIDE SEQUENCE [LARGE SCALE GENOMIC DNA]</scope>
    <source>
        <strain evidence="3 5">DSM 22150</strain>
    </source>
</reference>
<feature type="transmembrane region" description="Helical" evidence="1">
    <location>
        <begin position="50"/>
        <end position="71"/>
    </location>
</feature>
<keyword evidence="1" id="KW-0472">Membrane</keyword>
<organism evidence="2 4">
    <name type="scientific">Trichococcus ilyis</name>
    <dbReference type="NCBI Taxonomy" id="640938"/>
    <lineage>
        <taxon>Bacteria</taxon>
        <taxon>Bacillati</taxon>
        <taxon>Bacillota</taxon>
        <taxon>Bacilli</taxon>
        <taxon>Lactobacillales</taxon>
        <taxon>Carnobacteriaceae</taxon>
        <taxon>Trichococcus</taxon>
    </lineage>
</organism>
<dbReference type="EMBL" id="FJNB01000021">
    <property type="protein sequence ID" value="CZR07243.1"/>
    <property type="molecule type" value="Genomic_DNA"/>
</dbReference>
<dbReference type="AlphaFoldDB" id="A0A143Z4L7"/>
<sequence length="94" mass="10391">MNHHEVENKDKSGTHKHSPLHHMLHMIICCGLPILIIVSIPFIAKYNIGLATFLGVIAPFICPIMMGGMMLSMLGGKKKENCCSKKESDTVTEE</sequence>
<evidence type="ECO:0000313" key="2">
    <source>
        <dbReference type="EMBL" id="CZR07243.1"/>
    </source>
</evidence>
<dbReference type="EMBL" id="FNYT01000041">
    <property type="protein sequence ID" value="SEJ93379.1"/>
    <property type="molecule type" value="Genomic_DNA"/>
</dbReference>
<evidence type="ECO:0008006" key="6">
    <source>
        <dbReference type="Google" id="ProtNLM"/>
    </source>
</evidence>
<evidence type="ECO:0000256" key="1">
    <source>
        <dbReference type="SAM" id="Phobius"/>
    </source>
</evidence>
<evidence type="ECO:0000313" key="5">
    <source>
        <dbReference type="Proteomes" id="UP000199280"/>
    </source>
</evidence>
<keyword evidence="1" id="KW-0812">Transmembrane</keyword>
<evidence type="ECO:0000313" key="4">
    <source>
        <dbReference type="Proteomes" id="UP000076878"/>
    </source>
</evidence>
<keyword evidence="1" id="KW-1133">Transmembrane helix</keyword>
<evidence type="ECO:0000313" key="3">
    <source>
        <dbReference type="EMBL" id="SEJ93379.1"/>
    </source>
</evidence>
<dbReference type="Proteomes" id="UP000076878">
    <property type="component" value="Unassembled WGS sequence"/>
</dbReference>
<feature type="transmembrane region" description="Helical" evidence="1">
    <location>
        <begin position="20"/>
        <end position="44"/>
    </location>
</feature>
<name>A0A143Z4L7_9LACT</name>
<dbReference type="RefSeq" id="WP_068624127.1">
    <property type="nucleotide sequence ID" value="NZ_FJNB01000021.1"/>
</dbReference>
<dbReference type="Proteomes" id="UP000199280">
    <property type="component" value="Unassembled WGS sequence"/>
</dbReference>
<protein>
    <recommendedName>
        <fullName evidence="6">DUF2933 domain-containing protein</fullName>
    </recommendedName>
</protein>
<proteinExistence type="predicted"/>
<keyword evidence="5" id="KW-1185">Reference proteome</keyword>
<reference evidence="2 4" key="1">
    <citation type="submission" date="2016-02" db="EMBL/GenBank/DDBJ databases">
        <authorList>
            <person name="Wen L."/>
            <person name="He K."/>
            <person name="Yang H."/>
        </authorList>
    </citation>
    <scope>NUCLEOTIDE SEQUENCE [LARGE SCALE GENOMIC DNA]</scope>
    <source>
        <strain evidence="2">Trichococcus_R210</strain>
    </source>
</reference>
<gene>
    <name evidence="3" type="ORF">SAMN05216375_14114</name>
    <name evidence="2" type="ORF">TR210_2419</name>
</gene>